<protein>
    <submittedName>
        <fullName evidence="4">LysM peptidoglycan-binding domain-containing protein</fullName>
    </submittedName>
</protein>
<feature type="compositionally biased region" description="Low complexity" evidence="1">
    <location>
        <begin position="470"/>
        <end position="482"/>
    </location>
</feature>
<dbReference type="SUPFAM" id="SSF48452">
    <property type="entry name" value="TPR-like"/>
    <property type="match status" value="1"/>
</dbReference>
<proteinExistence type="predicted"/>
<evidence type="ECO:0000259" key="3">
    <source>
        <dbReference type="PROSITE" id="PS51782"/>
    </source>
</evidence>
<evidence type="ECO:0000256" key="2">
    <source>
        <dbReference type="SAM" id="Phobius"/>
    </source>
</evidence>
<dbReference type="InterPro" id="IPR011990">
    <property type="entry name" value="TPR-like_helical_dom_sf"/>
</dbReference>
<organism evidence="4 5">
    <name type="scientific">Promicromonospora aerolata</name>
    <dbReference type="NCBI Taxonomy" id="195749"/>
    <lineage>
        <taxon>Bacteria</taxon>
        <taxon>Bacillati</taxon>
        <taxon>Actinomycetota</taxon>
        <taxon>Actinomycetes</taxon>
        <taxon>Micrococcales</taxon>
        <taxon>Promicromonosporaceae</taxon>
        <taxon>Promicromonospora</taxon>
    </lineage>
</organism>
<feature type="compositionally biased region" description="Basic and acidic residues" evidence="1">
    <location>
        <begin position="484"/>
        <end position="493"/>
    </location>
</feature>
<dbReference type="InterPro" id="IPR052196">
    <property type="entry name" value="Bact_Kbp"/>
</dbReference>
<dbReference type="InterPro" id="IPR018392">
    <property type="entry name" value="LysM"/>
</dbReference>
<feature type="region of interest" description="Disordered" evidence="1">
    <location>
        <begin position="255"/>
        <end position="312"/>
    </location>
</feature>
<evidence type="ECO:0000313" key="4">
    <source>
        <dbReference type="EMBL" id="MFD2027395.1"/>
    </source>
</evidence>
<feature type="compositionally biased region" description="Polar residues" evidence="1">
    <location>
        <begin position="694"/>
        <end position="711"/>
    </location>
</feature>
<sequence length="1590" mass="162461">MSTSTVQGRAVSGGPDEPRRGTGARVVRGLGAALLLVALVVGIPIGLWLLGGPIWTGPVSLSRVVSVLSSPDVTGSVLLGLVKVVGWVGWLTFAIAVVIEVVAALRGRRSPHVRGLGAQQRAASVLVGAVITMLVAAPSVAPAMAATTPLETGAGGTVVSAPVLPGAAVPTGGVAAEAGENAGEDAAPPPTYTVQPGDSLWRIAEQTLGDGARFKQIADLNYGVPQADGGALDAGNWIEPGWVLLLPAEASAEAGVTPTSTGRAGAGEDEPVGIAPSKSSDDEGSARGAGSDDRDEQAGGGADDQGAADDSVGTVDVRNRGAAPENAEVVVESGDTLWGIAEEELGDGTKYPEVFEASRDTEQPGGARLTDPDLILPGWTVTVPGAGESTSGARTEGGRTDDAAQRSPGADKSADTSSDAAADAGSDAASDAGDEKAAADEATPDDAAGESTASPESTPEGSGADKPDTAESAGGAAGLGSERPGAEQSDKSGSEQGTPSAEVTPEGAVEVEPEDIEEPGGAGNDLVEQDTPSAERPRGEQPAGETPVGPQPSRMGQNAGPKVPAADQDGAGRDAGQSGAGQQGSDTPDPADVGTGTAGIGSPEAKDPAPEKKEPAPEKTAEGTLVPQVPPAPRDTPVPQYDEVTPEDLRNDPNLEPGESEPLGGSAPGDPIPGEGLIADELLPQDGADKPSDQETASGNGTTWGSDSTPDSDAAVENRGEGPAEKSAPTVPAVPESDSSVGGSAGGSVTDEVLPDEIAGDEPIVEDGAPEVAVETFVPTEAAAPVDAPVDAAAARETLPPVDVAGATTAVPTADATGGVAATAAGEAAPLLDTVGNVVSDAIEDVDESVGIRTAAGVGGLLAAGLLALVTVKRRRARKSREPGQTIVVPGPDTAAGALERDLRTVEDPFGRDQVDRALRSLAQWHRERGLPLPGLRFARLKSGEFVELYLERAADLPEPWASTTDQFVWQLAAGDADAAAQVATTPTAEDGEAPYPALVTVGHDDENTHLMLDLEHLGCLDIRGTDAAAQATLAALAVELATSLWADDLQVTVVGTLGELPGVVDTGRVRHVSSLAGIIRELEARAADVDRTLDQVGATSVADARGRGLATDAWTPEILLVGEQLGLVERAKLAGLVERVPGVGIAAVTSSAEVGDWVLDLTGELTNGDTTRGILMPAYIAVRPQQLDAVTYAQALALLADPETAPGPSWSRSIDRTEPTLEEIPMDDGVRAGAADSDVAVGEASGPAPAPGYGTGGTGGVPTTSGRRRESFAPWATAAVSVATPPLGTPVVPGQRTEPGVQAQPSETIETRVVPEPVEAEPRTVEAPVVRVLGSVELAGTTGVELPSTHQRQATELIAFLAFNPGSRGSDISQALWPSREPNLATRRSAVSRARRWLGTDPGGYEYLPRYWSADDGGQADLESAGYRLRGVKTDWHTFCDLVGSDLTQTPTPDLLAALDLVRGRPFEGVPLRKYVWAEQLMHTISSGVVDVSHEVARRALLAGDVAMARHASQVGRLADPVDERSWRNGIRAEIASGRRDAVGRLVDRLRDHLEQLAMEPEPDTEELLAQVDEQDRRRGADAGRTPRA</sequence>
<gene>
    <name evidence="4" type="ORF">ACFSL2_17935</name>
</gene>
<dbReference type="PANTHER" id="PTHR34700">
    <property type="entry name" value="POTASSIUM BINDING PROTEIN KBP"/>
    <property type="match status" value="1"/>
</dbReference>
<feature type="compositionally biased region" description="Low complexity" evidence="1">
    <location>
        <begin position="415"/>
        <end position="431"/>
    </location>
</feature>
<comment type="caution">
    <text evidence="4">The sequence shown here is derived from an EMBL/GenBank/DDBJ whole genome shotgun (WGS) entry which is preliminary data.</text>
</comment>
<feature type="region of interest" description="Disordered" evidence="1">
    <location>
        <begin position="1"/>
        <end position="22"/>
    </location>
</feature>
<dbReference type="Gene3D" id="1.25.40.10">
    <property type="entry name" value="Tetratricopeptide repeat domain"/>
    <property type="match status" value="1"/>
</dbReference>
<feature type="compositionally biased region" description="Basic and acidic residues" evidence="1">
    <location>
        <begin position="604"/>
        <end position="621"/>
    </location>
</feature>
<keyword evidence="5" id="KW-1185">Reference proteome</keyword>
<feature type="compositionally biased region" description="Polar residues" evidence="1">
    <location>
        <begin position="451"/>
        <end position="460"/>
    </location>
</feature>
<dbReference type="CDD" id="cd00118">
    <property type="entry name" value="LysM"/>
    <property type="match status" value="1"/>
</dbReference>
<feature type="transmembrane region" description="Helical" evidence="2">
    <location>
        <begin position="29"/>
        <end position="50"/>
    </location>
</feature>
<dbReference type="RefSeq" id="WP_377199139.1">
    <property type="nucleotide sequence ID" value="NZ_JBHUHF010000001.1"/>
</dbReference>
<dbReference type="EMBL" id="JBHUHF010000001">
    <property type="protein sequence ID" value="MFD2027395.1"/>
    <property type="molecule type" value="Genomic_DNA"/>
</dbReference>
<feature type="region of interest" description="Disordered" evidence="1">
    <location>
        <begin position="1224"/>
        <end position="1267"/>
    </location>
</feature>
<dbReference type="SMART" id="SM01043">
    <property type="entry name" value="BTAD"/>
    <property type="match status" value="1"/>
</dbReference>
<accession>A0ABW4VCJ9</accession>
<feature type="region of interest" description="Disordered" evidence="1">
    <location>
        <begin position="1560"/>
        <end position="1590"/>
    </location>
</feature>
<dbReference type="Gene3D" id="3.10.350.10">
    <property type="entry name" value="LysM domain"/>
    <property type="match status" value="2"/>
</dbReference>
<keyword evidence="2" id="KW-0812">Transmembrane</keyword>
<feature type="compositionally biased region" description="Low complexity" evidence="1">
    <location>
        <begin position="565"/>
        <end position="577"/>
    </location>
</feature>
<feature type="domain" description="LysM" evidence="3">
    <location>
        <begin position="190"/>
        <end position="246"/>
    </location>
</feature>
<evidence type="ECO:0000256" key="1">
    <source>
        <dbReference type="SAM" id="MobiDB-lite"/>
    </source>
</evidence>
<keyword evidence="2" id="KW-1133">Transmembrane helix</keyword>
<dbReference type="Pfam" id="PF03704">
    <property type="entry name" value="BTAD"/>
    <property type="match status" value="1"/>
</dbReference>
<feature type="region of interest" description="Disordered" evidence="1">
    <location>
        <begin position="343"/>
        <end position="752"/>
    </location>
</feature>
<dbReference type="Pfam" id="PF01476">
    <property type="entry name" value="LysM"/>
    <property type="match status" value="1"/>
</dbReference>
<dbReference type="InterPro" id="IPR005158">
    <property type="entry name" value="BTAD"/>
</dbReference>
<evidence type="ECO:0000313" key="5">
    <source>
        <dbReference type="Proteomes" id="UP001597338"/>
    </source>
</evidence>
<dbReference type="Proteomes" id="UP001597338">
    <property type="component" value="Unassembled WGS sequence"/>
</dbReference>
<name>A0ABW4VCJ9_9MICO</name>
<dbReference type="InterPro" id="IPR036779">
    <property type="entry name" value="LysM_dom_sf"/>
</dbReference>
<dbReference type="PANTHER" id="PTHR34700:SF4">
    <property type="entry name" value="PHAGE-LIKE ELEMENT PBSX PROTEIN XKDP"/>
    <property type="match status" value="1"/>
</dbReference>
<reference evidence="5" key="1">
    <citation type="journal article" date="2019" name="Int. J. Syst. Evol. Microbiol.">
        <title>The Global Catalogue of Microorganisms (GCM) 10K type strain sequencing project: providing services to taxonomists for standard genome sequencing and annotation.</title>
        <authorList>
            <consortium name="The Broad Institute Genomics Platform"/>
            <consortium name="The Broad Institute Genome Sequencing Center for Infectious Disease"/>
            <person name="Wu L."/>
            <person name="Ma J."/>
        </authorList>
    </citation>
    <scope>NUCLEOTIDE SEQUENCE [LARGE SCALE GENOMIC DNA]</scope>
    <source>
        <strain evidence="5">CCM 7043</strain>
    </source>
</reference>
<feature type="transmembrane region" description="Helical" evidence="2">
    <location>
        <begin position="125"/>
        <end position="145"/>
    </location>
</feature>
<feature type="transmembrane region" description="Helical" evidence="2">
    <location>
        <begin position="84"/>
        <end position="105"/>
    </location>
</feature>
<feature type="region of interest" description="Disordered" evidence="1">
    <location>
        <begin position="1287"/>
        <end position="1308"/>
    </location>
</feature>
<keyword evidence="2" id="KW-0472">Membrane</keyword>
<feature type="compositionally biased region" description="Acidic residues" evidence="1">
    <location>
        <begin position="509"/>
        <end position="518"/>
    </location>
</feature>
<dbReference type="PROSITE" id="PS51782">
    <property type="entry name" value="LYSM"/>
    <property type="match status" value="1"/>
</dbReference>